<dbReference type="InterPro" id="IPR041373">
    <property type="entry name" value="RT_RNaseH"/>
</dbReference>
<keyword evidence="1" id="KW-0808">Transferase</keyword>
<evidence type="ECO:0000256" key="2">
    <source>
        <dbReference type="ARBA" id="ARBA00022695"/>
    </source>
</evidence>
<keyword evidence="2" id="KW-0548">Nucleotidyltransferase</keyword>
<name>A0A3Q0IMD8_DIACI</name>
<evidence type="ECO:0000256" key="1">
    <source>
        <dbReference type="ARBA" id="ARBA00022679"/>
    </source>
</evidence>
<evidence type="ECO:0000256" key="5">
    <source>
        <dbReference type="ARBA" id="ARBA00022801"/>
    </source>
</evidence>
<dbReference type="GO" id="GO:0016787">
    <property type="term" value="F:hydrolase activity"/>
    <property type="evidence" value="ECO:0007669"/>
    <property type="project" value="UniProtKB-KW"/>
</dbReference>
<dbReference type="STRING" id="121845.A0A3Q0IMD8"/>
<protein>
    <submittedName>
        <fullName evidence="10">Uncharacterized protein LOC113466297</fullName>
    </submittedName>
</protein>
<dbReference type="CDD" id="cd09275">
    <property type="entry name" value="RNase_HI_RT_DIRS1"/>
    <property type="match status" value="1"/>
</dbReference>
<dbReference type="InterPro" id="IPR043502">
    <property type="entry name" value="DNA/RNA_pol_sf"/>
</dbReference>
<dbReference type="RefSeq" id="XP_026677382.1">
    <property type="nucleotide sequence ID" value="XM_026821581.1"/>
</dbReference>
<dbReference type="CDD" id="cd03714">
    <property type="entry name" value="RT_DIRS1"/>
    <property type="match status" value="1"/>
</dbReference>
<organism evidence="9 10">
    <name type="scientific">Diaphorina citri</name>
    <name type="common">Asian citrus psyllid</name>
    <dbReference type="NCBI Taxonomy" id="121845"/>
    <lineage>
        <taxon>Eukaryota</taxon>
        <taxon>Metazoa</taxon>
        <taxon>Ecdysozoa</taxon>
        <taxon>Arthropoda</taxon>
        <taxon>Hexapoda</taxon>
        <taxon>Insecta</taxon>
        <taxon>Pterygota</taxon>
        <taxon>Neoptera</taxon>
        <taxon>Paraneoptera</taxon>
        <taxon>Hemiptera</taxon>
        <taxon>Sternorrhyncha</taxon>
        <taxon>Psylloidea</taxon>
        <taxon>Psyllidae</taxon>
        <taxon>Diaphorininae</taxon>
        <taxon>Diaphorina</taxon>
    </lineage>
</organism>
<keyword evidence="9" id="KW-1185">Reference proteome</keyword>
<reference evidence="10" key="1">
    <citation type="submission" date="2025-08" db="UniProtKB">
        <authorList>
            <consortium name="RefSeq"/>
        </authorList>
    </citation>
    <scope>IDENTIFICATION</scope>
</reference>
<keyword evidence="4" id="KW-0255">Endonuclease</keyword>
<gene>
    <name evidence="10" type="primary">LOC113466297</name>
</gene>
<dbReference type="PANTHER" id="PTHR33050">
    <property type="entry name" value="REVERSE TRANSCRIPTASE DOMAIN-CONTAINING PROTEIN"/>
    <property type="match status" value="1"/>
</dbReference>
<dbReference type="InterPro" id="IPR043128">
    <property type="entry name" value="Rev_trsase/Diguanyl_cyclase"/>
</dbReference>
<feature type="compositionally biased region" description="Polar residues" evidence="7">
    <location>
        <begin position="63"/>
        <end position="74"/>
    </location>
</feature>
<dbReference type="PROSITE" id="PS50878">
    <property type="entry name" value="RT_POL"/>
    <property type="match status" value="1"/>
</dbReference>
<keyword evidence="5" id="KW-0378">Hydrolase</keyword>
<keyword evidence="6" id="KW-0695">RNA-directed DNA polymerase</keyword>
<evidence type="ECO:0000259" key="8">
    <source>
        <dbReference type="PROSITE" id="PS50878"/>
    </source>
</evidence>
<evidence type="ECO:0000256" key="6">
    <source>
        <dbReference type="ARBA" id="ARBA00022918"/>
    </source>
</evidence>
<dbReference type="Pfam" id="PF00078">
    <property type="entry name" value="RVT_1"/>
    <property type="match status" value="1"/>
</dbReference>
<dbReference type="Gene3D" id="3.10.10.10">
    <property type="entry name" value="HIV Type 1 Reverse Transcriptase, subunit A, domain 1"/>
    <property type="match status" value="1"/>
</dbReference>
<dbReference type="InterPro" id="IPR052055">
    <property type="entry name" value="Hepadnavirus_pol/RT"/>
</dbReference>
<evidence type="ECO:0000256" key="7">
    <source>
        <dbReference type="SAM" id="MobiDB-lite"/>
    </source>
</evidence>
<dbReference type="InterPro" id="IPR000477">
    <property type="entry name" value="RT_dom"/>
</dbReference>
<evidence type="ECO:0000313" key="10">
    <source>
        <dbReference type="RefSeq" id="XP_026677382.1"/>
    </source>
</evidence>
<dbReference type="PaxDb" id="121845-A0A3Q0IMD8"/>
<feature type="domain" description="Reverse transcriptase" evidence="8">
    <location>
        <begin position="340"/>
        <end position="522"/>
    </location>
</feature>
<feature type="compositionally biased region" description="Polar residues" evidence="7">
    <location>
        <begin position="43"/>
        <end position="53"/>
    </location>
</feature>
<dbReference type="GO" id="GO:0003964">
    <property type="term" value="F:RNA-directed DNA polymerase activity"/>
    <property type="evidence" value="ECO:0007669"/>
    <property type="project" value="UniProtKB-KW"/>
</dbReference>
<dbReference type="GeneID" id="113466297"/>
<feature type="region of interest" description="Disordered" evidence="7">
    <location>
        <begin position="168"/>
        <end position="198"/>
    </location>
</feature>
<dbReference type="SUPFAM" id="SSF56672">
    <property type="entry name" value="DNA/RNA polymerases"/>
    <property type="match status" value="1"/>
</dbReference>
<feature type="region of interest" description="Disordered" evidence="7">
    <location>
        <begin position="1"/>
        <end position="22"/>
    </location>
</feature>
<feature type="region of interest" description="Disordered" evidence="7">
    <location>
        <begin position="43"/>
        <end position="95"/>
    </location>
</feature>
<evidence type="ECO:0000256" key="3">
    <source>
        <dbReference type="ARBA" id="ARBA00022722"/>
    </source>
</evidence>
<dbReference type="Proteomes" id="UP000079169">
    <property type="component" value="Unplaced"/>
</dbReference>
<dbReference type="Pfam" id="PF17917">
    <property type="entry name" value="RT_RNaseH"/>
    <property type="match status" value="1"/>
</dbReference>
<dbReference type="AlphaFoldDB" id="A0A3Q0IMD8"/>
<accession>A0A3Q0IMD8</accession>
<keyword evidence="3" id="KW-0540">Nuclease</keyword>
<dbReference type="PANTHER" id="PTHR33050:SF7">
    <property type="entry name" value="RIBONUCLEASE H"/>
    <property type="match status" value="1"/>
</dbReference>
<evidence type="ECO:0000313" key="9">
    <source>
        <dbReference type="Proteomes" id="UP000079169"/>
    </source>
</evidence>
<dbReference type="GO" id="GO:0004519">
    <property type="term" value="F:endonuclease activity"/>
    <property type="evidence" value="ECO:0007669"/>
    <property type="project" value="UniProtKB-KW"/>
</dbReference>
<evidence type="ECO:0000256" key="4">
    <source>
        <dbReference type="ARBA" id="ARBA00022759"/>
    </source>
</evidence>
<proteinExistence type="predicted"/>
<dbReference type="KEGG" id="dci:113466297"/>
<dbReference type="Gene3D" id="3.30.70.270">
    <property type="match status" value="1"/>
</dbReference>
<sequence length="905" mass="99279">MASNPKRDTSDPQPEAKRLCHLEEKTEKIERCLAQLVQAITARKSSTLDQSPAVSDPGMASGVSDQSPPLSSAPANPVQASAPVQAAHQPSATVQAAPGSSASVLAAPLPSSSGQPFISPPAQSAAFLAQPASTASLPPSAAHHLYPLPFFCDPSYYGHYLQSAMKASRGQVAQPPPPSESVTPIPLSPVSSDQEDFSEEDEVVDCNPPALFSFAPSTKEREPSIPDPDSELASQGVVCQKLGSPAWNRVQTLQKPQRCSSPVNPPADSRIGAELVGGRLRRFVDAWIRLGAPAPLVRIVSGYAIPFSAKPPLVPLCSLQHLATPVSSAMSLHIQEMLETGVLKRLDSTTGFLSRLFLVPKGNGGTRPVLNLKGLNQFLSPKKFSLINHFRIPSFLQKGDYMISIDLSQAYFHVPIKTTHQRFLALSYNGDVLAMTCLPFGLATAPQAFASLSNWVASLLRSRGMRVVVYLDDFLLVNQDPRILEIQGKLAVSILGSLGWIVNLQKSSLSPAPVLQFLGIMWDPHLDRMWLPEDKQLTLGNILRTLLASKTWNLDSARSLLGYLSFASFVIPMGRLHSRRIQRQASLLRLGAPHLTPINPAVLPKLEWWLNALPLSSPIFPRQVQHFISTDASDLGWGSQVDSSFLSGLWSREQQNWHINKKEMFAVHQALSLNLPLLQSSVVMVQSDNQTVVSYLRRQGGTKSLSLLSEVEKIFLLSQDWRIHILAQFIPGAYNSVADSLSRSKSLPDWHLSRSATEQIFLKWGVPCIDLFASRVSAVVPKYVSLIALDQEAFFIDAFSVDWDFPLAWVFPPPAMIPRVLQHLNRARGRFIIIAPHWEKVFWRPDLASRALCSPFAIPDLPNHLTDMSTGRPPAQVDQLHLEAWLVQGGWKKPLPGTQPIDNSS</sequence>